<comment type="caution">
    <text evidence="3">The sequence shown here is derived from an EMBL/GenBank/DDBJ whole genome shotgun (WGS) entry which is preliminary data.</text>
</comment>
<evidence type="ECO:0000256" key="1">
    <source>
        <dbReference type="SAM" id="Coils"/>
    </source>
</evidence>
<reference evidence="3 4" key="1">
    <citation type="submission" date="2024-08" db="EMBL/GenBank/DDBJ databases">
        <title>Gnathostoma spinigerum genome.</title>
        <authorList>
            <person name="Gonzalez-Bertolin B."/>
            <person name="Monzon S."/>
            <person name="Zaballos A."/>
            <person name="Jimenez P."/>
            <person name="Dekumyoy P."/>
            <person name="Varona S."/>
            <person name="Cuesta I."/>
            <person name="Sumanam S."/>
            <person name="Adisakwattana P."/>
            <person name="Gasser R.B."/>
            <person name="Hernandez-Gonzalez A."/>
            <person name="Young N.D."/>
            <person name="Perteguer M.J."/>
        </authorList>
    </citation>
    <scope>NUCLEOTIDE SEQUENCE [LARGE SCALE GENOMIC DNA]</scope>
    <source>
        <strain evidence="3">AL3</strain>
        <tissue evidence="3">Liver</tissue>
    </source>
</reference>
<feature type="compositionally biased region" description="Basic residues" evidence="2">
    <location>
        <begin position="449"/>
        <end position="468"/>
    </location>
</feature>
<proteinExistence type="predicted"/>
<name>A0ABD6ETC4_9BILA</name>
<keyword evidence="1" id="KW-0175">Coiled coil</keyword>
<keyword evidence="4" id="KW-1185">Reference proteome</keyword>
<evidence type="ECO:0000256" key="2">
    <source>
        <dbReference type="SAM" id="MobiDB-lite"/>
    </source>
</evidence>
<evidence type="ECO:0008006" key="5">
    <source>
        <dbReference type="Google" id="ProtNLM"/>
    </source>
</evidence>
<dbReference type="InterPro" id="IPR016197">
    <property type="entry name" value="Chromo-like_dom_sf"/>
</dbReference>
<dbReference type="EMBL" id="JBGFUD010005352">
    <property type="protein sequence ID" value="MFH4980293.1"/>
    <property type="molecule type" value="Genomic_DNA"/>
</dbReference>
<dbReference type="Gene3D" id="2.30.30.140">
    <property type="match status" value="1"/>
</dbReference>
<feature type="region of interest" description="Disordered" evidence="2">
    <location>
        <begin position="440"/>
        <end position="505"/>
    </location>
</feature>
<feature type="compositionally biased region" description="Acidic residues" evidence="2">
    <location>
        <begin position="492"/>
        <end position="505"/>
    </location>
</feature>
<dbReference type="SUPFAM" id="SSF54160">
    <property type="entry name" value="Chromo domain-like"/>
    <property type="match status" value="1"/>
</dbReference>
<dbReference type="Proteomes" id="UP001608902">
    <property type="component" value="Unassembled WGS sequence"/>
</dbReference>
<dbReference type="AlphaFoldDB" id="A0ABD6ETC4"/>
<sequence length="605" mass="67962">MRESREKEKAENYVQATVFTRFRQGQNLRAYTHGQWYEARVITYEQPSTTEIVETLEEFDRRFAAQFGQFHSHSDGQSAASWLNDCLEAFLKRTHCVVHYLGWNSRYDESVIPAKIRVSAEDQKLSEEQFISFSPVKVKQATMTAALSWRSSEVDLYLIQEGITCGDILGYSGFRPHRISHSQQELYLTLSSNETASRVKEGPASTTFLVHDDIEPEEQTSLLLEKDADESVHVSSLGAAVPTSVLLSRSTVPSQSYCASRSVGPLQTSEEQLDFVRTKDSVVSVGDECFIQLIPADALPTSSCQPTSPEFLEDLKSDAETSGFGPSCEQSSFPVVNVADCELSFCKQQNAESLNCACEKNFAITLETSASLTVLAVDEKPDLCASVTSACSSQVLASTTDELILKTFKTESPLISEEISPVPVDTAFRDIGASEETMAEDFDSAGRCTPHRQFHKSSSRGGRRKRVCRNPSHIVLDKKGNRSNRRSGNTEGDIDDSEDEPDTDVEESFHALKLRMQIEMEADGTIDCENFIALPVLDENLSAEDLIMQLQERLQAIREKYHEVKSDEATLERRRRKTVERRKQRRREQRVKVKKLVEDDRILVV</sequence>
<protein>
    <recommendedName>
        <fullName evidence="5">Tudor domain-containing protein</fullName>
    </recommendedName>
</protein>
<gene>
    <name evidence="3" type="ORF">AB6A40_007002</name>
</gene>
<evidence type="ECO:0000313" key="4">
    <source>
        <dbReference type="Proteomes" id="UP001608902"/>
    </source>
</evidence>
<feature type="coiled-coil region" evidence="1">
    <location>
        <begin position="540"/>
        <end position="574"/>
    </location>
</feature>
<organism evidence="3 4">
    <name type="scientific">Gnathostoma spinigerum</name>
    <dbReference type="NCBI Taxonomy" id="75299"/>
    <lineage>
        <taxon>Eukaryota</taxon>
        <taxon>Metazoa</taxon>
        <taxon>Ecdysozoa</taxon>
        <taxon>Nematoda</taxon>
        <taxon>Chromadorea</taxon>
        <taxon>Rhabditida</taxon>
        <taxon>Spirurina</taxon>
        <taxon>Gnathostomatomorpha</taxon>
        <taxon>Gnathostomatoidea</taxon>
        <taxon>Gnathostomatidae</taxon>
        <taxon>Gnathostoma</taxon>
    </lineage>
</organism>
<evidence type="ECO:0000313" key="3">
    <source>
        <dbReference type="EMBL" id="MFH4980293.1"/>
    </source>
</evidence>
<accession>A0ABD6ETC4</accession>